<feature type="compositionally biased region" description="Basic and acidic residues" evidence="1">
    <location>
        <begin position="232"/>
        <end position="252"/>
    </location>
</feature>
<gene>
    <name evidence="4" type="ORF">THRCLA_20376</name>
</gene>
<feature type="compositionally biased region" description="Basic and acidic residues" evidence="1">
    <location>
        <begin position="885"/>
        <end position="902"/>
    </location>
</feature>
<feature type="domain" description="Agenet" evidence="3">
    <location>
        <begin position="823"/>
        <end position="881"/>
    </location>
</feature>
<feature type="domain" description="Agenet" evidence="3">
    <location>
        <begin position="171"/>
        <end position="231"/>
    </location>
</feature>
<feature type="compositionally biased region" description="Basic and acidic residues" evidence="1">
    <location>
        <begin position="668"/>
        <end position="688"/>
    </location>
</feature>
<feature type="compositionally biased region" description="Basic residues" evidence="1">
    <location>
        <begin position="970"/>
        <end position="979"/>
    </location>
</feature>
<dbReference type="InterPro" id="IPR002999">
    <property type="entry name" value="Tudor"/>
</dbReference>
<evidence type="ECO:0000313" key="4">
    <source>
        <dbReference type="EMBL" id="OQS06443.1"/>
    </source>
</evidence>
<feature type="compositionally biased region" description="Basic and acidic residues" evidence="1">
    <location>
        <begin position="13"/>
        <end position="33"/>
    </location>
</feature>
<dbReference type="PANTHER" id="PTHR34157">
    <property type="entry name" value="TUZIN"/>
    <property type="match status" value="1"/>
</dbReference>
<feature type="region of interest" description="Disordered" evidence="1">
    <location>
        <begin position="147"/>
        <end position="174"/>
    </location>
</feature>
<dbReference type="EMBL" id="JNBS01000343">
    <property type="protein sequence ID" value="OQS06443.1"/>
    <property type="molecule type" value="Genomic_DNA"/>
</dbReference>
<feature type="domain" description="Tudor" evidence="2">
    <location>
        <begin position="318"/>
        <end position="376"/>
    </location>
</feature>
<feature type="region of interest" description="Disordered" evidence="1">
    <location>
        <begin position="584"/>
        <end position="616"/>
    </location>
</feature>
<feature type="region of interest" description="Disordered" evidence="1">
    <location>
        <begin position="951"/>
        <end position="979"/>
    </location>
</feature>
<feature type="region of interest" description="Disordered" evidence="1">
    <location>
        <begin position="367"/>
        <end position="395"/>
    </location>
</feature>
<feature type="region of interest" description="Disordered" evidence="1">
    <location>
        <begin position="1"/>
        <end position="33"/>
    </location>
</feature>
<feature type="compositionally biased region" description="Basic and acidic residues" evidence="1">
    <location>
        <begin position="450"/>
        <end position="472"/>
    </location>
</feature>
<feature type="domain" description="Tudor" evidence="2">
    <location>
        <begin position="536"/>
        <end position="594"/>
    </location>
</feature>
<evidence type="ECO:0000313" key="5">
    <source>
        <dbReference type="Proteomes" id="UP000243217"/>
    </source>
</evidence>
<feature type="domain" description="Agenet" evidence="3">
    <location>
        <begin position="895"/>
        <end position="953"/>
    </location>
</feature>
<feature type="region of interest" description="Disordered" evidence="1">
    <location>
        <begin position="805"/>
        <end position="830"/>
    </location>
</feature>
<sequence>MIKLKGGSPKKKHSDETSEDDKKPKKFKEGDKIEAQYKGKSKFYSGVITRARLNGTYDIDYDDGEKETGVAAELIKLKGGSPKKKHSGETSEDDRKPKKFKEGDKVEAQYKGKSKFYPGVILRARLNGTYDIDYDDGEKETGVAAELIKLKGGSPKKKHSDETSEDDKKAKKFKEGDKVEAQYKGKSKFYPGVISRARLNGTYDIDYDDGEKETGVAAELIKLKGGSPKKKHSDDTSEDDRKPKKFKEGDKVEAQYKGKSKFYPGVISRARLNGTYDIDYDDGEKETGVAAELIKPKGGGSPKKKNSDETSEDDRKPKKFKEGDKIEAQYKGKSKFYPGVISRARLNGTYDIDYDDGEKETGVAAELIKLKGSGSPKKKKDDSDDDKAKNFKEREKIEAQYKGKSKFYPGVISRARLNGTYDIDYDDGEKETGVAAEFIRRKGGSSPKKKSNDDTSEDDRKPKKFKEGDKVEAQYKGKSKFYPGVISRARLNGTYDIDYDDGEKETGVAAELIKLKGGSSPKKKSNDTTDEDRKPKKFKEGDKIEAQYKGKSKFYPGVISRARLNGTYDIDYDDGEKETGVAAELIRLKGGSSPKKNRDSDDESKPKKLKEGDKIEAQYKGKEKFYPGVIARARLNGTYDIDYDDGEKETAVAADLIRLKGSSPKKKHTEETSEDDKKPKKFKEGDKVEAQYKGKSKFYPGVISRARLNGTYDIDYDDGEKETGVAAEMIKLKGGSPKKKHSDETSEDDKKPKKFKEGDKIEAQYKGKSKFYSGVITRARLNGTYDIDYDDGEKETGVAAELIKLKGASAKKKQEETSEDDSGKFKESERIEAQYQGKMKFYPGKISRVRANGTYDIDYDDGEKEKEVQPRFIRSRAYASPKKVSGSDDERKPTKKFKEGDKVEAQYKGKSKLYPGVISRARVNGTYDIDYDDGEKETGVAAELIKLRATPAAPSGSKGISNFQRLAASTKKKSGNSSD</sequence>
<feature type="compositionally biased region" description="Basic and acidic residues" evidence="1">
    <location>
        <begin position="305"/>
        <end position="326"/>
    </location>
</feature>
<evidence type="ECO:0000259" key="2">
    <source>
        <dbReference type="SMART" id="SM00333"/>
    </source>
</evidence>
<feature type="domain" description="Agenet" evidence="3">
    <location>
        <begin position="680"/>
        <end position="740"/>
    </location>
</feature>
<evidence type="ECO:0000256" key="1">
    <source>
        <dbReference type="SAM" id="MobiDB-lite"/>
    </source>
</evidence>
<dbReference type="Gene3D" id="2.30.30.140">
    <property type="match status" value="13"/>
</dbReference>
<dbReference type="InterPro" id="IPR014002">
    <property type="entry name" value="Agenet_dom_plant"/>
</dbReference>
<feature type="region of interest" description="Disordered" evidence="1">
    <location>
        <begin position="727"/>
        <end position="761"/>
    </location>
</feature>
<feature type="region of interest" description="Disordered" evidence="1">
    <location>
        <begin position="655"/>
        <end position="688"/>
    </location>
</feature>
<keyword evidence="5" id="KW-1185">Reference proteome</keyword>
<feature type="domain" description="Tudor" evidence="2">
    <location>
        <begin position="895"/>
        <end position="953"/>
    </location>
</feature>
<feature type="domain" description="Agenet" evidence="3">
    <location>
        <begin position="536"/>
        <end position="594"/>
    </location>
</feature>
<feature type="compositionally biased region" description="Basic and acidic residues" evidence="1">
    <location>
        <begin position="379"/>
        <end position="395"/>
    </location>
</feature>
<feature type="domain" description="Tudor" evidence="2">
    <location>
        <begin position="389"/>
        <end position="447"/>
    </location>
</feature>
<feature type="compositionally biased region" description="Basic and acidic residues" evidence="1">
    <location>
        <begin position="524"/>
        <end position="543"/>
    </location>
</feature>
<dbReference type="Proteomes" id="UP000243217">
    <property type="component" value="Unassembled WGS sequence"/>
</dbReference>
<feature type="region of interest" description="Disordered" evidence="1">
    <location>
        <begin position="855"/>
        <end position="902"/>
    </location>
</feature>
<feature type="domain" description="Agenet" evidence="3">
    <location>
        <begin position="607"/>
        <end position="667"/>
    </location>
</feature>
<protein>
    <submittedName>
        <fullName evidence="4">Uncharacterized protein</fullName>
    </submittedName>
</protein>
<feature type="domain" description="Tudor" evidence="2">
    <location>
        <begin position="98"/>
        <end position="155"/>
    </location>
</feature>
<feature type="domain" description="Tudor" evidence="2">
    <location>
        <begin position="463"/>
        <end position="521"/>
    </location>
</feature>
<evidence type="ECO:0000259" key="3">
    <source>
        <dbReference type="SMART" id="SM00743"/>
    </source>
</evidence>
<feature type="region of interest" description="Disordered" evidence="1">
    <location>
        <begin position="72"/>
        <end position="106"/>
    </location>
</feature>
<reference evidence="4 5" key="1">
    <citation type="journal article" date="2014" name="Genome Biol. Evol.">
        <title>The secreted proteins of Achlya hypogyna and Thraustotheca clavata identify the ancestral oomycete secretome and reveal gene acquisitions by horizontal gene transfer.</title>
        <authorList>
            <person name="Misner I."/>
            <person name="Blouin N."/>
            <person name="Leonard G."/>
            <person name="Richards T.A."/>
            <person name="Lane C.E."/>
        </authorList>
    </citation>
    <scope>NUCLEOTIDE SEQUENCE [LARGE SCALE GENOMIC DNA]</scope>
    <source>
        <strain evidence="4 5">ATCC 34112</strain>
    </source>
</reference>
<dbReference type="FunFam" id="2.30.30.140:FF:000164">
    <property type="entry name" value="Uncharacterized protein"/>
    <property type="match status" value="6"/>
</dbReference>
<dbReference type="CDD" id="cd04508">
    <property type="entry name" value="Tudor_SF"/>
    <property type="match status" value="13"/>
</dbReference>
<feature type="domain" description="Tudor" evidence="2">
    <location>
        <begin position="244"/>
        <end position="302"/>
    </location>
</feature>
<feature type="domain" description="Agenet" evidence="3">
    <location>
        <begin position="98"/>
        <end position="158"/>
    </location>
</feature>
<dbReference type="Pfam" id="PF18359">
    <property type="entry name" value="Tudor_5"/>
    <property type="match status" value="1"/>
</dbReference>
<dbReference type="SMART" id="SM00333">
    <property type="entry name" value="TUDOR"/>
    <property type="match status" value="13"/>
</dbReference>
<feature type="domain" description="Tudor" evidence="2">
    <location>
        <begin position="680"/>
        <end position="737"/>
    </location>
</feature>
<feature type="domain" description="Tudor" evidence="2">
    <location>
        <begin position="753"/>
        <end position="810"/>
    </location>
</feature>
<feature type="compositionally biased region" description="Basic and acidic residues" evidence="1">
    <location>
        <begin position="596"/>
        <end position="616"/>
    </location>
</feature>
<feature type="domain" description="Tudor" evidence="2">
    <location>
        <begin position="25"/>
        <end position="82"/>
    </location>
</feature>
<feature type="region of interest" description="Disordered" evidence="1">
    <location>
        <begin position="220"/>
        <end position="252"/>
    </location>
</feature>
<dbReference type="AlphaFoldDB" id="A0A1W0A821"/>
<proteinExistence type="predicted"/>
<feature type="domain" description="Agenet" evidence="3">
    <location>
        <begin position="318"/>
        <end position="378"/>
    </location>
</feature>
<accession>A0A1W0A821</accession>
<feature type="domain" description="Agenet" evidence="3">
    <location>
        <begin position="25"/>
        <end position="85"/>
    </location>
</feature>
<feature type="domain" description="Agenet" evidence="3">
    <location>
        <begin position="244"/>
        <end position="302"/>
    </location>
</feature>
<comment type="caution">
    <text evidence="4">The sequence shown here is derived from an EMBL/GenBank/DDBJ whole genome shotgun (WGS) entry which is preliminary data.</text>
</comment>
<feature type="domain" description="Agenet" evidence="3">
    <location>
        <begin position="463"/>
        <end position="521"/>
    </location>
</feature>
<dbReference type="PANTHER" id="PTHR34157:SF2">
    <property type="entry name" value="TUZIN"/>
    <property type="match status" value="1"/>
</dbReference>
<feature type="domain" description="Agenet" evidence="3">
    <location>
        <begin position="753"/>
        <end position="811"/>
    </location>
</feature>
<feature type="compositionally biased region" description="Basic and acidic residues" evidence="1">
    <location>
        <begin position="159"/>
        <end position="174"/>
    </location>
</feature>
<feature type="domain" description="Tudor" evidence="2">
    <location>
        <begin position="171"/>
        <end position="228"/>
    </location>
</feature>
<feature type="domain" description="Tudor" evidence="2">
    <location>
        <begin position="823"/>
        <end position="881"/>
    </location>
</feature>
<feature type="compositionally biased region" description="Basic and acidic residues" evidence="1">
    <location>
        <begin position="87"/>
        <end position="106"/>
    </location>
</feature>
<feature type="region of interest" description="Disordered" evidence="1">
    <location>
        <begin position="287"/>
        <end position="326"/>
    </location>
</feature>
<dbReference type="OrthoDB" id="76557at2759"/>
<feature type="region of interest" description="Disordered" evidence="1">
    <location>
        <begin position="511"/>
        <end position="543"/>
    </location>
</feature>
<dbReference type="SMART" id="SM00743">
    <property type="entry name" value="Agenet"/>
    <property type="match status" value="12"/>
</dbReference>
<organism evidence="4 5">
    <name type="scientific">Thraustotheca clavata</name>
    <dbReference type="NCBI Taxonomy" id="74557"/>
    <lineage>
        <taxon>Eukaryota</taxon>
        <taxon>Sar</taxon>
        <taxon>Stramenopiles</taxon>
        <taxon>Oomycota</taxon>
        <taxon>Saprolegniomycetes</taxon>
        <taxon>Saprolegniales</taxon>
        <taxon>Achlyaceae</taxon>
        <taxon>Thraustotheca</taxon>
    </lineage>
</organism>
<feature type="region of interest" description="Disordered" evidence="1">
    <location>
        <begin position="436"/>
        <end position="472"/>
    </location>
</feature>
<dbReference type="InterPro" id="IPR041291">
    <property type="entry name" value="TUDOR_5"/>
</dbReference>
<feature type="domain" description="Tudor" evidence="2">
    <location>
        <begin position="607"/>
        <end position="664"/>
    </location>
</feature>
<feature type="compositionally biased region" description="Basic and acidic residues" evidence="1">
    <location>
        <begin position="741"/>
        <end position="761"/>
    </location>
</feature>
<name>A0A1W0A821_9STRA</name>
<feature type="compositionally biased region" description="Basic and acidic residues" evidence="1">
    <location>
        <begin position="812"/>
        <end position="830"/>
    </location>
</feature>